<evidence type="ECO:0000313" key="1">
    <source>
        <dbReference type="EMBL" id="SOQ58191.1"/>
    </source>
</evidence>
<gene>
    <name evidence="1" type="ORF">SFRICE_026336</name>
</gene>
<accession>A0A2H1WYR3</accession>
<sequence length="61" mass="6815">MVNELTDHLMESHASALLGRLDRSDTTAEQFTDVKQRLRCVNEVTLGPITPIPNPLFPNNP</sequence>
<protein>
    <submittedName>
        <fullName evidence="1">SFRICE_026336</fullName>
    </submittedName>
</protein>
<dbReference type="AlphaFoldDB" id="A0A2H1WYR3"/>
<dbReference type="EMBL" id="ODYU01012081">
    <property type="protein sequence ID" value="SOQ58191.1"/>
    <property type="molecule type" value="Genomic_DNA"/>
</dbReference>
<reference evidence="1" key="1">
    <citation type="submission" date="2016-07" db="EMBL/GenBank/DDBJ databases">
        <authorList>
            <person name="Bretaudeau A."/>
        </authorList>
    </citation>
    <scope>NUCLEOTIDE SEQUENCE</scope>
    <source>
        <strain evidence="1">Rice</strain>
        <tissue evidence="1">Whole body</tissue>
    </source>
</reference>
<proteinExistence type="predicted"/>
<name>A0A2H1WYR3_SPOFR</name>
<organism evidence="1">
    <name type="scientific">Spodoptera frugiperda</name>
    <name type="common">Fall armyworm</name>
    <dbReference type="NCBI Taxonomy" id="7108"/>
    <lineage>
        <taxon>Eukaryota</taxon>
        <taxon>Metazoa</taxon>
        <taxon>Ecdysozoa</taxon>
        <taxon>Arthropoda</taxon>
        <taxon>Hexapoda</taxon>
        <taxon>Insecta</taxon>
        <taxon>Pterygota</taxon>
        <taxon>Neoptera</taxon>
        <taxon>Endopterygota</taxon>
        <taxon>Lepidoptera</taxon>
        <taxon>Glossata</taxon>
        <taxon>Ditrysia</taxon>
        <taxon>Noctuoidea</taxon>
        <taxon>Noctuidae</taxon>
        <taxon>Amphipyrinae</taxon>
        <taxon>Spodoptera</taxon>
    </lineage>
</organism>